<evidence type="ECO:0000256" key="7">
    <source>
        <dbReference type="ARBA" id="ARBA00022777"/>
    </source>
</evidence>
<keyword evidence="4" id="KW-0808">Transferase</keyword>
<dbReference type="GO" id="GO:0046872">
    <property type="term" value="F:metal ion binding"/>
    <property type="evidence" value="ECO:0007669"/>
    <property type="project" value="UniProtKB-KW"/>
</dbReference>
<name>A0A6C2C2G3_9LACO</name>
<evidence type="ECO:0000256" key="10">
    <source>
        <dbReference type="ARBA" id="ARBA00023098"/>
    </source>
</evidence>
<evidence type="ECO:0000256" key="3">
    <source>
        <dbReference type="ARBA" id="ARBA00022516"/>
    </source>
</evidence>
<comment type="cofactor">
    <cofactor evidence="1">
        <name>Mg(2+)</name>
        <dbReference type="ChEBI" id="CHEBI:18420"/>
    </cofactor>
</comment>
<dbReference type="InterPro" id="IPR017438">
    <property type="entry name" value="ATP-NAD_kinase_N"/>
</dbReference>
<evidence type="ECO:0000259" key="13">
    <source>
        <dbReference type="PROSITE" id="PS50146"/>
    </source>
</evidence>
<comment type="similarity">
    <text evidence="2">Belongs to the diacylglycerol/lipid kinase family.</text>
</comment>
<dbReference type="GO" id="GO:0008654">
    <property type="term" value="P:phospholipid biosynthetic process"/>
    <property type="evidence" value="ECO:0007669"/>
    <property type="project" value="UniProtKB-KW"/>
</dbReference>
<dbReference type="EMBL" id="SDGZ01000023">
    <property type="protein sequence ID" value="TYC48148.1"/>
    <property type="molecule type" value="Genomic_DNA"/>
</dbReference>
<dbReference type="InterPro" id="IPR016064">
    <property type="entry name" value="NAD/diacylglycerol_kinase_sf"/>
</dbReference>
<evidence type="ECO:0000256" key="1">
    <source>
        <dbReference type="ARBA" id="ARBA00001946"/>
    </source>
</evidence>
<evidence type="ECO:0000256" key="4">
    <source>
        <dbReference type="ARBA" id="ARBA00022679"/>
    </source>
</evidence>
<feature type="domain" description="DAGKc" evidence="13">
    <location>
        <begin position="14"/>
        <end position="145"/>
    </location>
</feature>
<dbReference type="GO" id="GO:0004143">
    <property type="term" value="F:ATP-dependent diacylglycerol kinase activity"/>
    <property type="evidence" value="ECO:0007669"/>
    <property type="project" value="TreeGrafter"/>
</dbReference>
<dbReference type="Gene3D" id="3.40.50.10330">
    <property type="entry name" value="Probable inorganic polyphosphate/atp-NAD kinase, domain 1"/>
    <property type="match status" value="1"/>
</dbReference>
<protein>
    <submittedName>
        <fullName evidence="14">YegS/Rv2252/BmrU family lipid kinase</fullName>
    </submittedName>
</protein>
<dbReference type="GO" id="GO:0005524">
    <property type="term" value="F:ATP binding"/>
    <property type="evidence" value="ECO:0007669"/>
    <property type="project" value="UniProtKB-KW"/>
</dbReference>
<keyword evidence="8" id="KW-0067">ATP-binding</keyword>
<organism evidence="14 15">
    <name type="scientific">Weissella muntiaci</name>
    <dbReference type="NCBI Taxonomy" id="2508881"/>
    <lineage>
        <taxon>Bacteria</taxon>
        <taxon>Bacillati</taxon>
        <taxon>Bacillota</taxon>
        <taxon>Bacilli</taxon>
        <taxon>Lactobacillales</taxon>
        <taxon>Lactobacillaceae</taxon>
        <taxon>Weissella</taxon>
    </lineage>
</organism>
<keyword evidence="9" id="KW-0460">Magnesium</keyword>
<keyword evidence="7 14" id="KW-0418">Kinase</keyword>
<evidence type="ECO:0000256" key="2">
    <source>
        <dbReference type="ARBA" id="ARBA00005983"/>
    </source>
</evidence>
<sequence length="315" mass="34617">MITFGILFQKSREDVMKKYLVVFNGAAGKSNNRAIAEHFKKIAESSERKVRLVATKSREDALKQIEQQAHAIDYIIVIGGDGSINTVFSALNRVGIMVPVGIIPAGTVNNYAKALHIPLDVDAAIQVILAEHKRSVDIANDGERAMVSSALIGTFADIANHVKQSEKKKLGPLAFLIQAFKQGIFKKPASYRLTPDDGPEKTIATALIIITLTNSLGGYTKFNLESQPSDGKVSVVILKEFNLLRLPSYFSYLMHGRIGKAQDILSFKTKGLKIERIDQQATKVRIDGDRAEPLPLRLQVNQVQATVLVPARDDQ</sequence>
<evidence type="ECO:0000313" key="15">
    <source>
        <dbReference type="Proteomes" id="UP000371977"/>
    </source>
</evidence>
<evidence type="ECO:0000256" key="5">
    <source>
        <dbReference type="ARBA" id="ARBA00022723"/>
    </source>
</evidence>
<dbReference type="Proteomes" id="UP000371977">
    <property type="component" value="Unassembled WGS sequence"/>
</dbReference>
<dbReference type="SMART" id="SM00046">
    <property type="entry name" value="DAGKc"/>
    <property type="match status" value="1"/>
</dbReference>
<evidence type="ECO:0000256" key="12">
    <source>
        <dbReference type="ARBA" id="ARBA00023264"/>
    </source>
</evidence>
<keyword evidence="12" id="KW-1208">Phospholipid metabolism</keyword>
<keyword evidence="6" id="KW-0547">Nucleotide-binding</keyword>
<dbReference type="InterPro" id="IPR050187">
    <property type="entry name" value="Lipid_Phosphate_FormReg"/>
</dbReference>
<dbReference type="OrthoDB" id="142078at2"/>
<dbReference type="PANTHER" id="PTHR12358">
    <property type="entry name" value="SPHINGOSINE KINASE"/>
    <property type="match status" value="1"/>
</dbReference>
<keyword evidence="3" id="KW-0444">Lipid biosynthesis</keyword>
<evidence type="ECO:0000256" key="6">
    <source>
        <dbReference type="ARBA" id="ARBA00022741"/>
    </source>
</evidence>
<gene>
    <name evidence="14" type="ORF">ESZ50_09205</name>
</gene>
<keyword evidence="10" id="KW-0443">Lipid metabolism</keyword>
<dbReference type="InterPro" id="IPR005218">
    <property type="entry name" value="Diacylglycerol/lipid_kinase"/>
</dbReference>
<dbReference type="PANTHER" id="PTHR12358:SF106">
    <property type="entry name" value="LIPID KINASE YEGS"/>
    <property type="match status" value="1"/>
</dbReference>
<evidence type="ECO:0000256" key="8">
    <source>
        <dbReference type="ARBA" id="ARBA00022840"/>
    </source>
</evidence>
<reference evidence="14 15" key="1">
    <citation type="submission" date="2019-01" db="EMBL/GenBank/DDBJ databases">
        <title>Weissella sp. nov., a novel lactic acid bacterium isolated from animal feces.</title>
        <authorList>
            <person name="Wang L.-T."/>
        </authorList>
    </citation>
    <scope>NUCLEOTIDE SEQUENCE [LARGE SCALE GENOMIC DNA]</scope>
    <source>
        <strain evidence="14 15">8H-2</strain>
    </source>
</reference>
<evidence type="ECO:0000256" key="11">
    <source>
        <dbReference type="ARBA" id="ARBA00023209"/>
    </source>
</evidence>
<dbReference type="GO" id="GO:0005886">
    <property type="term" value="C:plasma membrane"/>
    <property type="evidence" value="ECO:0007669"/>
    <property type="project" value="TreeGrafter"/>
</dbReference>
<dbReference type="InterPro" id="IPR045540">
    <property type="entry name" value="YegS/DAGK_C"/>
</dbReference>
<dbReference type="InterPro" id="IPR001206">
    <property type="entry name" value="Diacylglycerol_kinase_cat_dom"/>
</dbReference>
<dbReference type="Pfam" id="PF19279">
    <property type="entry name" value="YegS_C"/>
    <property type="match status" value="1"/>
</dbReference>
<comment type="caution">
    <text evidence="14">The sequence shown here is derived from an EMBL/GenBank/DDBJ whole genome shotgun (WGS) entry which is preliminary data.</text>
</comment>
<dbReference type="Pfam" id="PF00781">
    <property type="entry name" value="DAGK_cat"/>
    <property type="match status" value="1"/>
</dbReference>
<keyword evidence="15" id="KW-1185">Reference proteome</keyword>
<proteinExistence type="inferred from homology"/>
<dbReference type="SUPFAM" id="SSF111331">
    <property type="entry name" value="NAD kinase/diacylglycerol kinase-like"/>
    <property type="match status" value="1"/>
</dbReference>
<evidence type="ECO:0000313" key="14">
    <source>
        <dbReference type="EMBL" id="TYC48148.1"/>
    </source>
</evidence>
<accession>A0A6C2C2G3</accession>
<dbReference type="PROSITE" id="PS50146">
    <property type="entry name" value="DAGK"/>
    <property type="match status" value="1"/>
</dbReference>
<evidence type="ECO:0000256" key="9">
    <source>
        <dbReference type="ARBA" id="ARBA00022842"/>
    </source>
</evidence>
<keyword evidence="11" id="KW-0594">Phospholipid biosynthesis</keyword>
<dbReference type="AlphaFoldDB" id="A0A6C2C2G3"/>
<keyword evidence="5" id="KW-0479">Metal-binding</keyword>
<dbReference type="Gene3D" id="2.60.200.40">
    <property type="match status" value="1"/>
</dbReference>
<dbReference type="NCBIfam" id="TIGR00147">
    <property type="entry name" value="YegS/Rv2252/BmrU family lipid kinase"/>
    <property type="match status" value="1"/>
</dbReference>